<accession>A0A0J1HM46</accession>
<protein>
    <submittedName>
        <fullName evidence="1">Uncharacterized protein</fullName>
    </submittedName>
</protein>
<comment type="caution">
    <text evidence="1">The sequence shown here is derived from an EMBL/GenBank/DDBJ whole genome shotgun (WGS) entry which is preliminary data.</text>
</comment>
<gene>
    <name evidence="1" type="ORF">ABW01_26075</name>
</gene>
<dbReference type="Proteomes" id="UP000035904">
    <property type="component" value="Unassembled WGS sequence"/>
</dbReference>
<organism evidence="1 2">
    <name type="scientific">Bacillus anthracis</name>
    <name type="common">anthrax bacterium</name>
    <dbReference type="NCBI Taxonomy" id="1392"/>
    <lineage>
        <taxon>Bacteria</taxon>
        <taxon>Bacillati</taxon>
        <taxon>Bacillota</taxon>
        <taxon>Bacilli</taxon>
        <taxon>Bacillales</taxon>
        <taxon>Bacillaceae</taxon>
        <taxon>Bacillus</taxon>
        <taxon>Bacillus cereus group</taxon>
    </lineage>
</organism>
<reference evidence="1 2" key="1">
    <citation type="submission" date="2015-05" db="EMBL/GenBank/DDBJ databases">
        <title>Whole genome sequence and identification of bacterial endophytes from Costus igneus.</title>
        <authorList>
            <person name="Lee Y.P."/>
            <person name="Gan H.M."/>
            <person name="Eng W."/>
            <person name="Wheatley M.S."/>
            <person name="Caraballo A."/>
            <person name="Polter S."/>
            <person name="Savka M.A."/>
            <person name="Hudson A.O."/>
        </authorList>
    </citation>
    <scope>NUCLEOTIDE SEQUENCE [LARGE SCALE GENOMIC DNA]</scope>
    <source>
        <strain evidence="1 2">RIT375</strain>
    </source>
</reference>
<dbReference type="PATRIC" id="fig|1392.242.peg.3593"/>
<evidence type="ECO:0000313" key="2">
    <source>
        <dbReference type="Proteomes" id="UP000035904"/>
    </source>
</evidence>
<proteinExistence type="predicted"/>
<dbReference type="EMBL" id="LDPG01000027">
    <property type="protein sequence ID" value="KLV14779.1"/>
    <property type="molecule type" value="Genomic_DNA"/>
</dbReference>
<name>A0A0J1HM46_BACAN</name>
<dbReference type="AlphaFoldDB" id="A0A0J1HM46"/>
<evidence type="ECO:0000313" key="1">
    <source>
        <dbReference type="EMBL" id="KLV14779.1"/>
    </source>
</evidence>
<sequence length="60" mass="6643">MIAISLILFKITLGILVLILGLFTIHSLKKTSAYKSDTYDYYLLGLLTLEVLALQISAVL</sequence>